<dbReference type="Pfam" id="PF23344">
    <property type="entry name" value="ZP-N"/>
    <property type="match status" value="1"/>
</dbReference>
<keyword evidence="4" id="KW-1185">Reference proteome</keyword>
<evidence type="ECO:0000313" key="3">
    <source>
        <dbReference type="EMBL" id="KAK6479279.1"/>
    </source>
</evidence>
<protein>
    <recommendedName>
        <fullName evidence="2">ZP domain-containing protein</fullName>
    </recommendedName>
</protein>
<feature type="signal peptide" evidence="1">
    <location>
        <begin position="1"/>
        <end position="25"/>
    </location>
</feature>
<keyword evidence="1" id="KW-0732">Signal</keyword>
<comment type="caution">
    <text evidence="3">The sequence shown here is derived from an EMBL/GenBank/DDBJ whole genome shotgun (WGS) entry which is preliminary data.</text>
</comment>
<feature type="domain" description="ZP" evidence="2">
    <location>
        <begin position="69"/>
        <end position="356"/>
    </location>
</feature>
<evidence type="ECO:0000256" key="1">
    <source>
        <dbReference type="SAM" id="SignalP"/>
    </source>
</evidence>
<organism evidence="3 4">
    <name type="scientific">Huso huso</name>
    <name type="common">Beluga</name>
    <name type="synonym">Acipenser huso</name>
    <dbReference type="NCBI Taxonomy" id="61971"/>
    <lineage>
        <taxon>Eukaryota</taxon>
        <taxon>Metazoa</taxon>
        <taxon>Chordata</taxon>
        <taxon>Craniata</taxon>
        <taxon>Vertebrata</taxon>
        <taxon>Euteleostomi</taxon>
        <taxon>Actinopterygii</taxon>
        <taxon>Chondrostei</taxon>
        <taxon>Acipenseriformes</taxon>
        <taxon>Acipenseridae</taxon>
        <taxon>Huso</taxon>
    </lineage>
</organism>
<accession>A0ABR0Z3N4</accession>
<proteinExistence type="predicted"/>
<dbReference type="PANTHER" id="PTHR11576:SF2">
    <property type="entry name" value="ZONA PELLUCIDA SPERM-BINDING PROTEIN 3"/>
    <property type="match status" value="1"/>
</dbReference>
<reference evidence="3 4" key="1">
    <citation type="submission" date="2021-05" db="EMBL/GenBank/DDBJ databases">
        <authorList>
            <person name="Zahm M."/>
            <person name="Klopp C."/>
            <person name="Cabau C."/>
            <person name="Kuhl H."/>
            <person name="Suciu R."/>
            <person name="Ciorpac M."/>
            <person name="Holostenco D."/>
            <person name="Gessner J."/>
            <person name="Wuertz S."/>
            <person name="Hohne C."/>
            <person name="Stock M."/>
            <person name="Gislard M."/>
            <person name="Lluch J."/>
            <person name="Milhes M."/>
            <person name="Lampietro C."/>
            <person name="Lopez Roques C."/>
            <person name="Donnadieu C."/>
            <person name="Du K."/>
            <person name="Schartl M."/>
            <person name="Guiguen Y."/>
        </authorList>
    </citation>
    <scope>NUCLEOTIDE SEQUENCE [LARGE SCALE GENOMIC DNA]</scope>
    <source>
        <strain evidence="3">Hh-F2</strain>
        <tissue evidence="3">Blood</tissue>
    </source>
</reference>
<evidence type="ECO:0000313" key="4">
    <source>
        <dbReference type="Proteomes" id="UP001369086"/>
    </source>
</evidence>
<dbReference type="PANTHER" id="PTHR11576">
    <property type="entry name" value="ZONA PELLUCIDA SPERM-BINDING PROTEIN 3"/>
    <property type="match status" value="1"/>
</dbReference>
<name>A0ABR0Z3N4_HUSHU</name>
<evidence type="ECO:0000259" key="2">
    <source>
        <dbReference type="PROSITE" id="PS51034"/>
    </source>
</evidence>
<feature type="chain" id="PRO_5046341249" description="ZP domain-containing protein" evidence="1">
    <location>
        <begin position="26"/>
        <end position="356"/>
    </location>
</feature>
<gene>
    <name evidence="3" type="ORF">HHUSO_G19987</name>
</gene>
<dbReference type="Proteomes" id="UP001369086">
    <property type="component" value="Unassembled WGS sequence"/>
</dbReference>
<sequence length="356" mass="39284">MGTRSVQTALSLALILHVQLHGSFGWSWSDQPVCNPVLFTAPRAVFQTKPTPLSVQRADLSLLNSVTLDCRKDAMVVTVNRDLFGIGYLVNSADLSVGSAGCSAAFSDSVANTVLFSIQLQDCGSTFQKVACQQQMPHKTNLGALHLNSLYRANPGLLLAAHEWYEGMDWVCVLYYFFNAVLSPCFLFQITGVVPDSPMSSTWVTSFTLRLLLPSTTMCRYGSTLTAASRQQGLCAQIRHRGQAWVRTGVTSNTPARAALCFIEPVSMQCVWRCNPPHARLSPSCLMDSKSPDSSSFTRPALNKLRFDITAFKFQEHGKAWLDLVNTNCLVEVYYNDQCAFLLHLFAVVCLTTFPL</sequence>
<dbReference type="InterPro" id="IPR001507">
    <property type="entry name" value="ZP_dom"/>
</dbReference>
<dbReference type="EMBL" id="JAHFZB010000018">
    <property type="protein sequence ID" value="KAK6479279.1"/>
    <property type="molecule type" value="Genomic_DNA"/>
</dbReference>
<dbReference type="InterPro" id="IPR055356">
    <property type="entry name" value="ZP-N"/>
</dbReference>
<dbReference type="Gene3D" id="2.60.40.3210">
    <property type="entry name" value="Zona pellucida, ZP-N domain"/>
    <property type="match status" value="1"/>
</dbReference>
<dbReference type="PROSITE" id="PS51034">
    <property type="entry name" value="ZP_2"/>
    <property type="match status" value="1"/>
</dbReference>